<accession>A0ACC8ENG9</accession>
<reference evidence="1 2" key="1">
    <citation type="journal article" date="2016" name="Nat. Commun.">
        <title>Ectomycorrhizal ecology is imprinted in the genome of the dominant symbiotic fungus Cenococcum geophilum.</title>
        <authorList>
            <consortium name="DOE Joint Genome Institute"/>
            <person name="Peter M."/>
            <person name="Kohler A."/>
            <person name="Ohm R.A."/>
            <person name="Kuo A."/>
            <person name="Krutzmann J."/>
            <person name="Morin E."/>
            <person name="Arend M."/>
            <person name="Barry K.W."/>
            <person name="Binder M."/>
            <person name="Choi C."/>
            <person name="Clum A."/>
            <person name="Copeland A."/>
            <person name="Grisel N."/>
            <person name="Haridas S."/>
            <person name="Kipfer T."/>
            <person name="LaButti K."/>
            <person name="Lindquist E."/>
            <person name="Lipzen A."/>
            <person name="Maire R."/>
            <person name="Meier B."/>
            <person name="Mihaltcheva S."/>
            <person name="Molinier V."/>
            <person name="Murat C."/>
            <person name="Poggeler S."/>
            <person name="Quandt C.A."/>
            <person name="Sperisen C."/>
            <person name="Tritt A."/>
            <person name="Tisserant E."/>
            <person name="Crous P.W."/>
            <person name="Henrissat B."/>
            <person name="Nehls U."/>
            <person name="Egli S."/>
            <person name="Spatafora J.W."/>
            <person name="Grigoriev I.V."/>
            <person name="Martin F.M."/>
        </authorList>
    </citation>
    <scope>NUCLEOTIDE SEQUENCE [LARGE SCALE GENOMIC DNA]</scope>
    <source>
        <strain evidence="1 2">1.58</strain>
    </source>
</reference>
<name>A0ACC8ENG9_9PEZI</name>
<dbReference type="EMBL" id="KV748254">
    <property type="protein sequence ID" value="OCK87807.1"/>
    <property type="molecule type" value="Genomic_DNA"/>
</dbReference>
<keyword evidence="2" id="KW-1185">Reference proteome</keyword>
<feature type="non-terminal residue" evidence="1">
    <location>
        <position position="1"/>
    </location>
</feature>
<protein>
    <submittedName>
        <fullName evidence="1">Uncharacterized protein</fullName>
    </submittedName>
</protein>
<proteinExistence type="predicted"/>
<dbReference type="Proteomes" id="UP000250078">
    <property type="component" value="Unassembled WGS sequence"/>
</dbReference>
<evidence type="ECO:0000313" key="1">
    <source>
        <dbReference type="EMBL" id="OCK87807.1"/>
    </source>
</evidence>
<gene>
    <name evidence="1" type="ORF">K441DRAFT_592372</name>
</gene>
<evidence type="ECO:0000313" key="2">
    <source>
        <dbReference type="Proteomes" id="UP000250078"/>
    </source>
</evidence>
<sequence length="80" mass="9519">KVIRTSINYPNILSYVLPLSRGKTDLYNVLYSLLGLYRFRYRSPKVNTKDNCLYRRLLVPLESSNIFLKCTCFKDFNLYI</sequence>
<organism evidence="1 2">
    <name type="scientific">Cenococcum geophilum 1.58</name>
    <dbReference type="NCBI Taxonomy" id="794803"/>
    <lineage>
        <taxon>Eukaryota</taxon>
        <taxon>Fungi</taxon>
        <taxon>Dikarya</taxon>
        <taxon>Ascomycota</taxon>
        <taxon>Pezizomycotina</taxon>
        <taxon>Dothideomycetes</taxon>
        <taxon>Pleosporomycetidae</taxon>
        <taxon>Gloniales</taxon>
        <taxon>Gloniaceae</taxon>
        <taxon>Cenococcum</taxon>
    </lineage>
</organism>